<keyword evidence="1" id="KW-1133">Transmembrane helix</keyword>
<name>A0A6A4GFI0_9AGAR</name>
<dbReference type="OrthoDB" id="3032526at2759"/>
<dbReference type="EMBL" id="ML770169">
    <property type="protein sequence ID" value="KAE9384322.1"/>
    <property type="molecule type" value="Genomic_DNA"/>
</dbReference>
<evidence type="ECO:0000313" key="2">
    <source>
        <dbReference type="EMBL" id="KAE9384322.1"/>
    </source>
</evidence>
<keyword evidence="1" id="KW-0472">Membrane</keyword>
<gene>
    <name evidence="2" type="ORF">BT96DRAFT_659907</name>
</gene>
<proteinExistence type="predicted"/>
<feature type="transmembrane region" description="Helical" evidence="1">
    <location>
        <begin position="12"/>
        <end position="35"/>
    </location>
</feature>
<sequence length="106" mass="12219">MALYHPFTESIAAMICGLPAKIVVAISFNLVLYFMTFATYTGKFLHFLALLVCVHPYNVDDIPYYWSSLPNNRPGHGSCFDYHDGSHHIHWLHDPYYRHASVVQMD</sequence>
<keyword evidence="3" id="KW-1185">Reference proteome</keyword>
<evidence type="ECO:0000313" key="3">
    <source>
        <dbReference type="Proteomes" id="UP000799118"/>
    </source>
</evidence>
<evidence type="ECO:0000256" key="1">
    <source>
        <dbReference type="SAM" id="Phobius"/>
    </source>
</evidence>
<dbReference type="Proteomes" id="UP000799118">
    <property type="component" value="Unassembled WGS sequence"/>
</dbReference>
<keyword evidence="1" id="KW-0812">Transmembrane</keyword>
<reference evidence="2" key="1">
    <citation type="journal article" date="2019" name="Environ. Microbiol.">
        <title>Fungal ecological strategies reflected in gene transcription - a case study of two litter decomposers.</title>
        <authorList>
            <person name="Barbi F."/>
            <person name="Kohler A."/>
            <person name="Barry K."/>
            <person name="Baskaran P."/>
            <person name="Daum C."/>
            <person name="Fauchery L."/>
            <person name="Ihrmark K."/>
            <person name="Kuo A."/>
            <person name="LaButti K."/>
            <person name="Lipzen A."/>
            <person name="Morin E."/>
            <person name="Grigoriev I.V."/>
            <person name="Henrissat B."/>
            <person name="Lindahl B."/>
            <person name="Martin F."/>
        </authorList>
    </citation>
    <scope>NUCLEOTIDE SEQUENCE</scope>
    <source>
        <strain evidence="2">JB14</strain>
    </source>
</reference>
<organism evidence="2 3">
    <name type="scientific">Gymnopus androsaceus JB14</name>
    <dbReference type="NCBI Taxonomy" id="1447944"/>
    <lineage>
        <taxon>Eukaryota</taxon>
        <taxon>Fungi</taxon>
        <taxon>Dikarya</taxon>
        <taxon>Basidiomycota</taxon>
        <taxon>Agaricomycotina</taxon>
        <taxon>Agaricomycetes</taxon>
        <taxon>Agaricomycetidae</taxon>
        <taxon>Agaricales</taxon>
        <taxon>Marasmiineae</taxon>
        <taxon>Omphalotaceae</taxon>
        <taxon>Gymnopus</taxon>
    </lineage>
</organism>
<accession>A0A6A4GFI0</accession>
<protein>
    <submittedName>
        <fullName evidence="2">Uncharacterized protein</fullName>
    </submittedName>
</protein>
<dbReference type="AlphaFoldDB" id="A0A6A4GFI0"/>